<evidence type="ECO:0000256" key="1">
    <source>
        <dbReference type="SAM" id="MobiDB-lite"/>
    </source>
</evidence>
<feature type="compositionally biased region" description="Acidic residues" evidence="1">
    <location>
        <begin position="72"/>
        <end position="90"/>
    </location>
</feature>
<proteinExistence type="predicted"/>
<feature type="compositionally biased region" description="Polar residues" evidence="1">
    <location>
        <begin position="98"/>
        <end position="110"/>
    </location>
</feature>
<accession>A0A0C3BUN7</accession>
<dbReference type="EMBL" id="KN831783">
    <property type="protein sequence ID" value="KIM40385.1"/>
    <property type="molecule type" value="Genomic_DNA"/>
</dbReference>
<dbReference type="Proteomes" id="UP000053424">
    <property type="component" value="Unassembled WGS sequence"/>
</dbReference>
<dbReference type="AlphaFoldDB" id="A0A0C3BUN7"/>
<gene>
    <name evidence="2" type="ORF">M413DRAFT_446570</name>
</gene>
<sequence>MPSIRMTETMKYHFEWEDLHRESPYLDSMLRSVGSSREDQIAISKNYRKISGTKRVEKYKQKQKQANGVAATEEDEPQVEDMESISETDFEEPRVDGYNQSTVATGSASASHEAGGNPSLKDVKEEDSVDDVAMQD</sequence>
<keyword evidence="3" id="KW-1185">Reference proteome</keyword>
<protein>
    <submittedName>
        <fullName evidence="2">Uncharacterized protein</fullName>
    </submittedName>
</protein>
<dbReference type="HOGENOM" id="CLU_1875685_0_0_1"/>
<reference evidence="3" key="2">
    <citation type="submission" date="2015-01" db="EMBL/GenBank/DDBJ databases">
        <title>Evolutionary Origins and Diversification of the Mycorrhizal Mutualists.</title>
        <authorList>
            <consortium name="DOE Joint Genome Institute"/>
            <consortium name="Mycorrhizal Genomics Consortium"/>
            <person name="Kohler A."/>
            <person name="Kuo A."/>
            <person name="Nagy L.G."/>
            <person name="Floudas D."/>
            <person name="Copeland A."/>
            <person name="Barry K.W."/>
            <person name="Cichocki N."/>
            <person name="Veneault-Fourrey C."/>
            <person name="LaButti K."/>
            <person name="Lindquist E.A."/>
            <person name="Lipzen A."/>
            <person name="Lundell T."/>
            <person name="Morin E."/>
            <person name="Murat C."/>
            <person name="Riley R."/>
            <person name="Ohm R."/>
            <person name="Sun H."/>
            <person name="Tunlid A."/>
            <person name="Henrissat B."/>
            <person name="Grigoriev I.V."/>
            <person name="Hibbett D.S."/>
            <person name="Martin F."/>
        </authorList>
    </citation>
    <scope>NUCLEOTIDE SEQUENCE [LARGE SCALE GENOMIC DNA]</scope>
    <source>
        <strain evidence="3">h7</strain>
    </source>
</reference>
<evidence type="ECO:0000313" key="2">
    <source>
        <dbReference type="EMBL" id="KIM40385.1"/>
    </source>
</evidence>
<dbReference type="OrthoDB" id="2604709at2759"/>
<evidence type="ECO:0000313" key="3">
    <source>
        <dbReference type="Proteomes" id="UP000053424"/>
    </source>
</evidence>
<organism evidence="2 3">
    <name type="scientific">Hebeloma cylindrosporum</name>
    <dbReference type="NCBI Taxonomy" id="76867"/>
    <lineage>
        <taxon>Eukaryota</taxon>
        <taxon>Fungi</taxon>
        <taxon>Dikarya</taxon>
        <taxon>Basidiomycota</taxon>
        <taxon>Agaricomycotina</taxon>
        <taxon>Agaricomycetes</taxon>
        <taxon>Agaricomycetidae</taxon>
        <taxon>Agaricales</taxon>
        <taxon>Agaricineae</taxon>
        <taxon>Hymenogastraceae</taxon>
        <taxon>Hebeloma</taxon>
    </lineage>
</organism>
<feature type="region of interest" description="Disordered" evidence="1">
    <location>
        <begin position="52"/>
        <end position="136"/>
    </location>
</feature>
<reference evidence="2 3" key="1">
    <citation type="submission" date="2014-04" db="EMBL/GenBank/DDBJ databases">
        <authorList>
            <consortium name="DOE Joint Genome Institute"/>
            <person name="Kuo A."/>
            <person name="Gay G."/>
            <person name="Dore J."/>
            <person name="Kohler A."/>
            <person name="Nagy L.G."/>
            <person name="Floudas D."/>
            <person name="Copeland A."/>
            <person name="Barry K.W."/>
            <person name="Cichocki N."/>
            <person name="Veneault-Fourrey C."/>
            <person name="LaButti K."/>
            <person name="Lindquist E.A."/>
            <person name="Lipzen A."/>
            <person name="Lundell T."/>
            <person name="Morin E."/>
            <person name="Murat C."/>
            <person name="Sun H."/>
            <person name="Tunlid A."/>
            <person name="Henrissat B."/>
            <person name="Grigoriev I.V."/>
            <person name="Hibbett D.S."/>
            <person name="Martin F."/>
            <person name="Nordberg H.P."/>
            <person name="Cantor M.N."/>
            <person name="Hua S.X."/>
        </authorList>
    </citation>
    <scope>NUCLEOTIDE SEQUENCE [LARGE SCALE GENOMIC DNA]</scope>
    <source>
        <strain evidence="3">h7</strain>
    </source>
</reference>
<name>A0A0C3BUN7_HEBCY</name>